<keyword evidence="3" id="KW-1185">Reference proteome</keyword>
<dbReference type="Proteomes" id="UP001497382">
    <property type="component" value="Unassembled WGS sequence"/>
</dbReference>
<accession>A0AAV2B0U2</accession>
<reference evidence="2 3" key="1">
    <citation type="submission" date="2024-04" db="EMBL/GenBank/DDBJ databases">
        <authorList>
            <person name="Rising A."/>
            <person name="Reimegard J."/>
            <person name="Sonavane S."/>
            <person name="Akerstrom W."/>
            <person name="Nylinder S."/>
            <person name="Hedman E."/>
            <person name="Kallberg Y."/>
        </authorList>
    </citation>
    <scope>NUCLEOTIDE SEQUENCE [LARGE SCALE GENOMIC DNA]</scope>
</reference>
<protein>
    <submittedName>
        <fullName evidence="2">Uncharacterized protein</fullName>
    </submittedName>
</protein>
<feature type="region of interest" description="Disordered" evidence="1">
    <location>
        <begin position="39"/>
        <end position="72"/>
    </location>
</feature>
<evidence type="ECO:0000256" key="1">
    <source>
        <dbReference type="SAM" id="MobiDB-lite"/>
    </source>
</evidence>
<proteinExistence type="predicted"/>
<dbReference type="EMBL" id="CAXIEN010000256">
    <property type="protein sequence ID" value="CAL1289888.1"/>
    <property type="molecule type" value="Genomic_DNA"/>
</dbReference>
<sequence>MRPENSWSPDRPLFPQLFRFGRSCQLPCGSQQVKKRVSLLPDLSRSSRRSHEGPTQTRWSAGRRPIPARASS</sequence>
<comment type="caution">
    <text evidence="2">The sequence shown here is derived from an EMBL/GenBank/DDBJ whole genome shotgun (WGS) entry which is preliminary data.</text>
</comment>
<gene>
    <name evidence="2" type="ORF">LARSCL_LOCUS16178</name>
</gene>
<evidence type="ECO:0000313" key="3">
    <source>
        <dbReference type="Proteomes" id="UP001497382"/>
    </source>
</evidence>
<name>A0AAV2B0U2_9ARAC</name>
<dbReference type="AlphaFoldDB" id="A0AAV2B0U2"/>
<evidence type="ECO:0000313" key="2">
    <source>
        <dbReference type="EMBL" id="CAL1289888.1"/>
    </source>
</evidence>
<organism evidence="2 3">
    <name type="scientific">Larinioides sclopetarius</name>
    <dbReference type="NCBI Taxonomy" id="280406"/>
    <lineage>
        <taxon>Eukaryota</taxon>
        <taxon>Metazoa</taxon>
        <taxon>Ecdysozoa</taxon>
        <taxon>Arthropoda</taxon>
        <taxon>Chelicerata</taxon>
        <taxon>Arachnida</taxon>
        <taxon>Araneae</taxon>
        <taxon>Araneomorphae</taxon>
        <taxon>Entelegynae</taxon>
        <taxon>Araneoidea</taxon>
        <taxon>Araneidae</taxon>
        <taxon>Larinioides</taxon>
    </lineage>
</organism>